<dbReference type="AlphaFoldDB" id="A0AAV7K8U2"/>
<dbReference type="Gene3D" id="3.10.20.70">
    <property type="entry name" value="Glutamine synthetase, N-terminal domain"/>
    <property type="match status" value="1"/>
</dbReference>
<comment type="similarity">
    <text evidence="2 3">Belongs to the glutamine synthetase family.</text>
</comment>
<organism evidence="5 6">
    <name type="scientific">Oopsacas minuta</name>
    <dbReference type="NCBI Taxonomy" id="111878"/>
    <lineage>
        <taxon>Eukaryota</taxon>
        <taxon>Metazoa</taxon>
        <taxon>Porifera</taxon>
        <taxon>Hexactinellida</taxon>
        <taxon>Hexasterophora</taxon>
        <taxon>Lyssacinosida</taxon>
        <taxon>Leucopsacidae</taxon>
        <taxon>Oopsacas</taxon>
    </lineage>
</organism>
<comment type="caution">
    <text evidence="5">The sequence shown here is derived from an EMBL/GenBank/DDBJ whole genome shotgun (WGS) entry which is preliminary data.</text>
</comment>
<dbReference type="InterPro" id="IPR036651">
    <property type="entry name" value="Gln_synt_N_sf"/>
</dbReference>
<evidence type="ECO:0000313" key="5">
    <source>
        <dbReference type="EMBL" id="KAI6657069.1"/>
    </source>
</evidence>
<dbReference type="GO" id="GO:0004356">
    <property type="term" value="F:glutamine synthetase activity"/>
    <property type="evidence" value="ECO:0007669"/>
    <property type="project" value="InterPro"/>
</dbReference>
<dbReference type="InterPro" id="IPR008146">
    <property type="entry name" value="Gln_synth_cat_dom"/>
</dbReference>
<evidence type="ECO:0000259" key="4">
    <source>
        <dbReference type="PROSITE" id="PS51987"/>
    </source>
</evidence>
<keyword evidence="1" id="KW-0436">Ligase</keyword>
<dbReference type="GO" id="GO:0006542">
    <property type="term" value="P:glutamine biosynthetic process"/>
    <property type="evidence" value="ECO:0007669"/>
    <property type="project" value="InterPro"/>
</dbReference>
<dbReference type="PANTHER" id="PTHR43785">
    <property type="entry name" value="GAMMA-GLUTAMYLPUTRESCINE SYNTHETASE"/>
    <property type="match status" value="1"/>
</dbReference>
<protein>
    <submittedName>
        <fullName evidence="5">Protein fluG-like</fullName>
    </submittedName>
</protein>
<evidence type="ECO:0000256" key="3">
    <source>
        <dbReference type="RuleBase" id="RU000384"/>
    </source>
</evidence>
<dbReference type="InterPro" id="IPR014746">
    <property type="entry name" value="Gln_synth/guanido_kin_cat_dom"/>
</dbReference>
<evidence type="ECO:0000256" key="2">
    <source>
        <dbReference type="PROSITE-ProRule" id="PRU01331"/>
    </source>
</evidence>
<dbReference type="Gene3D" id="3.30.590.10">
    <property type="entry name" value="Glutamine synthetase/guanido kinase, catalytic domain"/>
    <property type="match status" value="1"/>
</dbReference>
<dbReference type="EMBL" id="JAKMXF010000122">
    <property type="protein sequence ID" value="KAI6657069.1"/>
    <property type="molecule type" value="Genomic_DNA"/>
</dbReference>
<gene>
    <name evidence="5" type="ORF">LOD99_15855</name>
</gene>
<keyword evidence="6" id="KW-1185">Reference proteome</keyword>
<reference evidence="5 6" key="1">
    <citation type="journal article" date="2023" name="BMC Biol.">
        <title>The compact genome of the sponge Oopsacas minuta (Hexactinellida) is lacking key metazoan core genes.</title>
        <authorList>
            <person name="Santini S."/>
            <person name="Schenkelaars Q."/>
            <person name="Jourda C."/>
            <person name="Duchesne M."/>
            <person name="Belahbib H."/>
            <person name="Rocher C."/>
            <person name="Selva M."/>
            <person name="Riesgo A."/>
            <person name="Vervoort M."/>
            <person name="Leys S.P."/>
            <person name="Kodjabachian L."/>
            <person name="Le Bivic A."/>
            <person name="Borchiellini C."/>
            <person name="Claverie J.M."/>
            <person name="Renard E."/>
        </authorList>
    </citation>
    <scope>NUCLEOTIDE SEQUENCE [LARGE SCALE GENOMIC DNA]</scope>
    <source>
        <strain evidence="5">SPO-2</strain>
    </source>
</reference>
<accession>A0AAV7K8U2</accession>
<dbReference type="SMART" id="SM01230">
    <property type="entry name" value="Gln-synt_C"/>
    <property type="match status" value="1"/>
</dbReference>
<proteinExistence type="inferred from homology"/>
<dbReference type="PANTHER" id="PTHR43785:SF2">
    <property type="entry name" value="TYPE-1 GLUTAMINE SYNTHETASE 1"/>
    <property type="match status" value="1"/>
</dbReference>
<sequence length="436" mass="48669">MATKQTELVRLLFCDASGGRRCRVIPKETYMTSQGIGITKAVMGLPSFEDVVVKNGGVDAVGEVRLIGDPNTLVRLPWSQFSYFALCNMYTHDKNIWELCPRGVLMQSIEQFKKEFQLELDVGYEIEFLLINQDGTPLNNYLYGSSTAYEEASVVIEEIYHSLLEMGIEVDQLHKESAPGQYEIVLHYGPVLSLCDKLLLAREVITAIALRHKLKVSFIPKASVTAAGNGNHVHVSFRKIGFPENVFPDTNEKYGISKLGQFFMAGILKHLQVLTNFTVPSPNSFSRLKPSCWSGAFVCWGLDNREAPVRLTSTGENGQPTNFELKLMDASANPYVAMAALLTSGMDGLRSQLSLPDPVCIDPAGIKEEERNKKGIIMLPQTIGEAVKMLEKGEGDIFREALGPALVKLWIAVRKREGEVFDERFELQITELFYKF</sequence>
<feature type="domain" description="GS catalytic" evidence="4">
    <location>
        <begin position="101"/>
        <end position="436"/>
    </location>
</feature>
<evidence type="ECO:0000313" key="6">
    <source>
        <dbReference type="Proteomes" id="UP001165289"/>
    </source>
</evidence>
<evidence type="ECO:0000256" key="1">
    <source>
        <dbReference type="ARBA" id="ARBA00022598"/>
    </source>
</evidence>
<name>A0AAV7K8U2_9METZ</name>
<dbReference type="Pfam" id="PF00120">
    <property type="entry name" value="Gln-synt_C"/>
    <property type="match status" value="1"/>
</dbReference>
<dbReference type="Proteomes" id="UP001165289">
    <property type="component" value="Unassembled WGS sequence"/>
</dbReference>
<dbReference type="SUPFAM" id="SSF55931">
    <property type="entry name" value="Glutamine synthetase/guanido kinase"/>
    <property type="match status" value="1"/>
</dbReference>
<dbReference type="PROSITE" id="PS51987">
    <property type="entry name" value="GS_CATALYTIC"/>
    <property type="match status" value="1"/>
</dbReference>